<dbReference type="EMBL" id="BDRX01000035">
    <property type="protein sequence ID" value="GBF92774.1"/>
    <property type="molecule type" value="Genomic_DNA"/>
</dbReference>
<dbReference type="SUPFAM" id="SSF50129">
    <property type="entry name" value="GroES-like"/>
    <property type="match status" value="1"/>
</dbReference>
<dbReference type="InterPro" id="IPR013149">
    <property type="entry name" value="ADH-like_C"/>
</dbReference>
<sequence length="386" mass="38886">MNGGGAARGAATAAAAAGAAAAGAAASPTQQQQPLPATYRLLVAARAGGSFRAVARAVEAPMPAPGPGEVLVRIHFAGINGGCETFRARGEHAFASNSAREAFPLGAEGAGVVVAAGAGVASPRVGEAVACNGAAAFAEYAVAKAAMCTPLPGPPTAEAVALVLSGVTAAAALHGTARVAPGQTVAVTAAAGGTGHFAVQLARLAGARVIAVTGSPQKAERLRELRPDAVICHATEDVDAALAREAPTGLDVIYEGVGGGLRRTVERHLAPGGKLLQVGYISEYPHALPPGAPVGAGGEGVPLDALFWGGKRVELPWGRTIFGQVWPSDPKEILRAKRRVFDLYASGQLLSWTDLSHGFRGVDQIPDAVDYMLEGGHVGKVVIPLM</sequence>
<name>A0A2V0NYR5_9CHLO</name>
<dbReference type="STRING" id="307507.A0A2V0NYR5"/>
<organism evidence="2 3">
    <name type="scientific">Raphidocelis subcapitata</name>
    <dbReference type="NCBI Taxonomy" id="307507"/>
    <lineage>
        <taxon>Eukaryota</taxon>
        <taxon>Viridiplantae</taxon>
        <taxon>Chlorophyta</taxon>
        <taxon>core chlorophytes</taxon>
        <taxon>Chlorophyceae</taxon>
        <taxon>CS clade</taxon>
        <taxon>Sphaeropleales</taxon>
        <taxon>Selenastraceae</taxon>
        <taxon>Raphidocelis</taxon>
    </lineage>
</organism>
<dbReference type="GO" id="GO:0005739">
    <property type="term" value="C:mitochondrion"/>
    <property type="evidence" value="ECO:0007669"/>
    <property type="project" value="TreeGrafter"/>
</dbReference>
<dbReference type="Pfam" id="PF08240">
    <property type="entry name" value="ADH_N"/>
    <property type="match status" value="1"/>
</dbReference>
<dbReference type="InterPro" id="IPR036291">
    <property type="entry name" value="NAD(P)-bd_dom_sf"/>
</dbReference>
<dbReference type="SUPFAM" id="SSF51735">
    <property type="entry name" value="NAD(P)-binding Rossmann-fold domains"/>
    <property type="match status" value="1"/>
</dbReference>
<evidence type="ECO:0000313" key="2">
    <source>
        <dbReference type="EMBL" id="GBF92774.1"/>
    </source>
</evidence>
<dbReference type="OrthoDB" id="48317at2759"/>
<keyword evidence="3" id="KW-1185">Reference proteome</keyword>
<evidence type="ECO:0000313" key="3">
    <source>
        <dbReference type="Proteomes" id="UP000247498"/>
    </source>
</evidence>
<feature type="domain" description="Enoyl reductase (ER)" evidence="1">
    <location>
        <begin position="49"/>
        <end position="383"/>
    </location>
</feature>
<dbReference type="Gene3D" id="3.40.50.720">
    <property type="entry name" value="NAD(P)-binding Rossmann-like Domain"/>
    <property type="match status" value="1"/>
</dbReference>
<dbReference type="GO" id="GO:0016491">
    <property type="term" value="F:oxidoreductase activity"/>
    <property type="evidence" value="ECO:0007669"/>
    <property type="project" value="InterPro"/>
</dbReference>
<dbReference type="AlphaFoldDB" id="A0A2V0NYR5"/>
<dbReference type="InterPro" id="IPR051397">
    <property type="entry name" value="Zn-ADH-like_protein"/>
</dbReference>
<protein>
    <recommendedName>
        <fullName evidence="1">Enoyl reductase (ER) domain-containing protein</fullName>
    </recommendedName>
</protein>
<accession>A0A2V0NYR5</accession>
<dbReference type="Gene3D" id="3.90.180.10">
    <property type="entry name" value="Medium-chain alcohol dehydrogenases, catalytic domain"/>
    <property type="match status" value="1"/>
</dbReference>
<dbReference type="InterPro" id="IPR013154">
    <property type="entry name" value="ADH-like_N"/>
</dbReference>
<reference evidence="2 3" key="1">
    <citation type="journal article" date="2018" name="Sci. Rep.">
        <title>Raphidocelis subcapitata (=Pseudokirchneriella subcapitata) provides an insight into genome evolution and environmental adaptations in the Sphaeropleales.</title>
        <authorList>
            <person name="Suzuki S."/>
            <person name="Yamaguchi H."/>
            <person name="Nakajima N."/>
            <person name="Kawachi M."/>
        </authorList>
    </citation>
    <scope>NUCLEOTIDE SEQUENCE [LARGE SCALE GENOMIC DNA]</scope>
    <source>
        <strain evidence="2 3">NIES-35</strain>
    </source>
</reference>
<dbReference type="SMART" id="SM00829">
    <property type="entry name" value="PKS_ER"/>
    <property type="match status" value="1"/>
</dbReference>
<dbReference type="PANTHER" id="PTHR43677:SF3">
    <property type="entry name" value="PROSTAGLANDIN REDUCTASE 3"/>
    <property type="match status" value="1"/>
</dbReference>
<dbReference type="PANTHER" id="PTHR43677">
    <property type="entry name" value="SHORT-CHAIN DEHYDROGENASE/REDUCTASE"/>
    <property type="match status" value="1"/>
</dbReference>
<gene>
    <name evidence="2" type="ORF">Rsub_05393</name>
</gene>
<dbReference type="InterPro" id="IPR011032">
    <property type="entry name" value="GroES-like_sf"/>
</dbReference>
<evidence type="ECO:0000259" key="1">
    <source>
        <dbReference type="SMART" id="SM00829"/>
    </source>
</evidence>
<comment type="caution">
    <text evidence="2">The sequence shown here is derived from an EMBL/GenBank/DDBJ whole genome shotgun (WGS) entry which is preliminary data.</text>
</comment>
<proteinExistence type="predicted"/>
<dbReference type="InParanoid" id="A0A2V0NYR5"/>
<dbReference type="Pfam" id="PF00107">
    <property type="entry name" value="ADH_zinc_N"/>
    <property type="match status" value="1"/>
</dbReference>
<dbReference type="InterPro" id="IPR020843">
    <property type="entry name" value="ER"/>
</dbReference>
<dbReference type="Proteomes" id="UP000247498">
    <property type="component" value="Unassembled WGS sequence"/>
</dbReference>